<keyword evidence="3 5" id="KW-1133">Transmembrane helix</keyword>
<evidence type="ECO:0000313" key="7">
    <source>
        <dbReference type="Proteomes" id="UP000595894"/>
    </source>
</evidence>
<gene>
    <name evidence="6" type="ORF">H5J25_01415</name>
</gene>
<dbReference type="Proteomes" id="UP000595894">
    <property type="component" value="Chromosome"/>
</dbReference>
<accession>A0A974NV38</accession>
<protein>
    <submittedName>
        <fullName evidence="6">EI24 domain-containing protein</fullName>
    </submittedName>
</protein>
<feature type="transmembrane region" description="Helical" evidence="5">
    <location>
        <begin position="189"/>
        <end position="220"/>
    </location>
</feature>
<feature type="transmembrane region" description="Helical" evidence="5">
    <location>
        <begin position="59"/>
        <end position="88"/>
    </location>
</feature>
<evidence type="ECO:0000256" key="5">
    <source>
        <dbReference type="SAM" id="Phobius"/>
    </source>
</evidence>
<keyword evidence="2 5" id="KW-0812">Transmembrane</keyword>
<evidence type="ECO:0000313" key="6">
    <source>
        <dbReference type="EMBL" id="QQV77507.1"/>
    </source>
</evidence>
<keyword evidence="7" id="KW-1185">Reference proteome</keyword>
<reference evidence="7" key="1">
    <citation type="submission" date="2020-09" db="EMBL/GenBank/DDBJ databases">
        <title>Sphingomonas sp., a new species isolated from pork steak.</title>
        <authorList>
            <person name="Heidler von Heilborn D."/>
        </authorList>
    </citation>
    <scope>NUCLEOTIDE SEQUENCE [LARGE SCALE GENOMIC DNA]</scope>
</reference>
<dbReference type="InterPro" id="IPR059112">
    <property type="entry name" value="CysZ/EI24"/>
</dbReference>
<evidence type="ECO:0000256" key="3">
    <source>
        <dbReference type="ARBA" id="ARBA00022989"/>
    </source>
</evidence>
<proteinExistence type="predicted"/>
<dbReference type="AlphaFoldDB" id="A0A974NV38"/>
<evidence type="ECO:0000256" key="1">
    <source>
        <dbReference type="ARBA" id="ARBA00004141"/>
    </source>
</evidence>
<keyword evidence="4 5" id="KW-0472">Membrane</keyword>
<dbReference type="EMBL" id="CP061035">
    <property type="protein sequence ID" value="QQV77507.1"/>
    <property type="molecule type" value="Genomic_DNA"/>
</dbReference>
<sequence>MIHAFALSIAQLGDRRIVGVFLKSLLLTVVLLILLGVAGWFGMIRLIEWSGAADVVYDFAGIVAAILALIAAGVLFRAVAMLVIGLFADDVVQAVESRHYPDRLAAARKVPLARSMAMGAGSAARFLIVNLALSPIYLLLLVTGIGPAILFFVVNGWLLGRDLGDMVAVRHVAATDLKAWRGSTAISRFVLGLIGTGLFVIPIVNLAAPVIVAAMATHWFHLRLRGKNS</sequence>
<evidence type="ECO:0000256" key="4">
    <source>
        <dbReference type="ARBA" id="ARBA00023136"/>
    </source>
</evidence>
<name>A0A974NV38_9SPHN</name>
<dbReference type="Pfam" id="PF07264">
    <property type="entry name" value="EI24"/>
    <property type="match status" value="1"/>
</dbReference>
<comment type="subcellular location">
    <subcellularLocation>
        <location evidence="1">Membrane</location>
        <topology evidence="1">Multi-pass membrane protein</topology>
    </subcellularLocation>
</comment>
<feature type="transmembrane region" description="Helical" evidence="5">
    <location>
        <begin position="25"/>
        <end position="47"/>
    </location>
</feature>
<dbReference type="KEGG" id="sari:H5J25_01415"/>
<feature type="transmembrane region" description="Helical" evidence="5">
    <location>
        <begin position="126"/>
        <end position="154"/>
    </location>
</feature>
<dbReference type="RefSeq" id="WP_202094024.1">
    <property type="nucleotide sequence ID" value="NZ_CP061035.1"/>
</dbReference>
<organism evidence="6 7">
    <name type="scientific">Sphingomonas aliaeris</name>
    <dbReference type="NCBI Taxonomy" id="2759526"/>
    <lineage>
        <taxon>Bacteria</taxon>
        <taxon>Pseudomonadati</taxon>
        <taxon>Pseudomonadota</taxon>
        <taxon>Alphaproteobacteria</taxon>
        <taxon>Sphingomonadales</taxon>
        <taxon>Sphingomonadaceae</taxon>
        <taxon>Sphingomonas</taxon>
    </lineage>
</organism>
<evidence type="ECO:0000256" key="2">
    <source>
        <dbReference type="ARBA" id="ARBA00022692"/>
    </source>
</evidence>